<keyword evidence="1" id="KW-0812">Transmembrane</keyword>
<evidence type="ECO:0000313" key="2">
    <source>
        <dbReference type="EMBL" id="PFH59714.1"/>
    </source>
</evidence>
<feature type="transmembrane region" description="Helical" evidence="1">
    <location>
        <begin position="54"/>
        <end position="75"/>
    </location>
</feature>
<keyword evidence="3" id="KW-1185">Reference proteome</keyword>
<feature type="transmembrane region" description="Helical" evidence="1">
    <location>
        <begin position="106"/>
        <end position="126"/>
    </location>
</feature>
<keyword evidence="1" id="KW-0472">Membrane</keyword>
<dbReference type="AlphaFoldDB" id="A0A2A9PES6"/>
<reference evidence="2 3" key="1">
    <citation type="journal article" date="2015" name="BMC Genomics">
        <title>Gene expression during zombie ant biting behavior reflects the complexity underlying fungal parasitic behavioral manipulation.</title>
        <authorList>
            <person name="de Bekker C."/>
            <person name="Ohm R.A."/>
            <person name="Loreto R.G."/>
            <person name="Sebastian A."/>
            <person name="Albert I."/>
            <person name="Merrow M."/>
            <person name="Brachmann A."/>
            <person name="Hughes D.P."/>
        </authorList>
    </citation>
    <scope>NUCLEOTIDE SEQUENCE [LARGE SCALE GENOMIC DNA]</scope>
    <source>
        <strain evidence="2 3">SC16a</strain>
    </source>
</reference>
<accession>A0A2A9PES6</accession>
<dbReference type="EMBL" id="LAZP02000179">
    <property type="protein sequence ID" value="PFH59714.1"/>
    <property type="molecule type" value="Genomic_DNA"/>
</dbReference>
<sequence>MMPKGTARSHLMTEEGAILIMATQFAKCRLSGFPFCWAELSLLEALAGRDGLGWAAWLEAFLLLARVVVVVVVVVAAGSRRLARLSFFSCPWLAAVFFRLRKVNHVSVVVVIIVEIIFLADIMSLTRRTTAALMLRRESMCLIRDTALKLDILEYATSLATAPSLMSTRADMPTQCPR</sequence>
<reference evidence="2 3" key="2">
    <citation type="journal article" date="2017" name="Sci. Rep.">
        <title>Ant-infecting Ophiocordyceps genomes reveal a high diversity of potential behavioral manipulation genes and a possible major role for enterotoxins.</title>
        <authorList>
            <person name="de Bekker C."/>
            <person name="Ohm R.A."/>
            <person name="Evans H.C."/>
            <person name="Brachmann A."/>
            <person name="Hughes D.P."/>
        </authorList>
    </citation>
    <scope>NUCLEOTIDE SEQUENCE [LARGE SCALE GENOMIC DNA]</scope>
    <source>
        <strain evidence="2 3">SC16a</strain>
    </source>
</reference>
<evidence type="ECO:0000256" key="1">
    <source>
        <dbReference type="SAM" id="Phobius"/>
    </source>
</evidence>
<organism evidence="2 3">
    <name type="scientific">Ophiocordyceps unilateralis</name>
    <name type="common">Zombie-ant fungus</name>
    <name type="synonym">Torrubia unilateralis</name>
    <dbReference type="NCBI Taxonomy" id="268505"/>
    <lineage>
        <taxon>Eukaryota</taxon>
        <taxon>Fungi</taxon>
        <taxon>Dikarya</taxon>
        <taxon>Ascomycota</taxon>
        <taxon>Pezizomycotina</taxon>
        <taxon>Sordariomycetes</taxon>
        <taxon>Hypocreomycetidae</taxon>
        <taxon>Hypocreales</taxon>
        <taxon>Ophiocordycipitaceae</taxon>
        <taxon>Ophiocordyceps</taxon>
    </lineage>
</organism>
<keyword evidence="1" id="KW-1133">Transmembrane helix</keyword>
<comment type="caution">
    <text evidence="2">The sequence shown here is derived from an EMBL/GenBank/DDBJ whole genome shotgun (WGS) entry which is preliminary data.</text>
</comment>
<protein>
    <submittedName>
        <fullName evidence="2">Uncharacterized protein</fullName>
    </submittedName>
</protein>
<name>A0A2A9PES6_OPHUN</name>
<evidence type="ECO:0000313" key="3">
    <source>
        <dbReference type="Proteomes" id="UP000037136"/>
    </source>
</evidence>
<proteinExistence type="predicted"/>
<gene>
    <name evidence="2" type="ORF">XA68_11977</name>
</gene>
<dbReference type="Proteomes" id="UP000037136">
    <property type="component" value="Unassembled WGS sequence"/>
</dbReference>